<organism evidence="1 2">
    <name type="scientific">Bradyrhizobium lablabi</name>
    <dbReference type="NCBI Taxonomy" id="722472"/>
    <lineage>
        <taxon>Bacteria</taxon>
        <taxon>Pseudomonadati</taxon>
        <taxon>Pseudomonadota</taxon>
        <taxon>Alphaproteobacteria</taxon>
        <taxon>Hyphomicrobiales</taxon>
        <taxon>Nitrobacteraceae</taxon>
        <taxon>Bradyrhizobium</taxon>
    </lineage>
</organism>
<name>A0A1H4VTL3_9BRAD</name>
<dbReference type="EMBL" id="FNTI01000001">
    <property type="protein sequence ID" value="SEC84429.1"/>
    <property type="molecule type" value="Genomic_DNA"/>
</dbReference>
<accession>A0A1H4VTL3</accession>
<proteinExistence type="predicted"/>
<sequence length="102" mass="12049">MALFNSSHVEAALRHITLLLGGRTFTDWVRIIRVNTSRLSDHLVLDLKHDNTLPESFDSLDQFRSYLISQHACLIAIRLAPRVWRRYRRWVERLTGLEARHE</sequence>
<reference evidence="1 2" key="1">
    <citation type="submission" date="2016-10" db="EMBL/GenBank/DDBJ databases">
        <authorList>
            <person name="de Groot N.N."/>
        </authorList>
    </citation>
    <scope>NUCLEOTIDE SEQUENCE [LARGE SCALE GENOMIC DNA]</scope>
    <source>
        <strain evidence="1 2">GAS522</strain>
    </source>
</reference>
<gene>
    <name evidence="1" type="ORF">SAMN05444171_2396</name>
</gene>
<dbReference type="InterPro" id="IPR036806">
    <property type="entry name" value="YozE_SAM-like_sf"/>
</dbReference>
<dbReference type="Gene3D" id="1.10.150.260">
    <property type="entry name" value="YozE SAM-like"/>
    <property type="match status" value="1"/>
</dbReference>
<protein>
    <submittedName>
        <fullName evidence="1">Uncharacterized protein</fullName>
    </submittedName>
</protein>
<dbReference type="AlphaFoldDB" id="A0A1H4VTL3"/>
<evidence type="ECO:0000313" key="1">
    <source>
        <dbReference type="EMBL" id="SEC84429.1"/>
    </source>
</evidence>
<dbReference type="Proteomes" id="UP000183208">
    <property type="component" value="Unassembled WGS sequence"/>
</dbReference>
<dbReference type="SUPFAM" id="SSF140652">
    <property type="entry name" value="YozE-like"/>
    <property type="match status" value="1"/>
</dbReference>
<evidence type="ECO:0000313" key="2">
    <source>
        <dbReference type="Proteomes" id="UP000183208"/>
    </source>
</evidence>
<dbReference type="RefSeq" id="WP_143039695.1">
    <property type="nucleotide sequence ID" value="NZ_FNTI01000001.1"/>
</dbReference>